<dbReference type="PANTHER" id="PTHR43791">
    <property type="entry name" value="PERMEASE-RELATED"/>
    <property type="match status" value="1"/>
</dbReference>
<feature type="transmembrane region" description="Helical" evidence="6">
    <location>
        <begin position="281"/>
        <end position="301"/>
    </location>
</feature>
<feature type="transmembrane region" description="Helical" evidence="6">
    <location>
        <begin position="212"/>
        <end position="234"/>
    </location>
</feature>
<feature type="domain" description="Major facilitator superfamily (MFS) profile" evidence="7">
    <location>
        <begin position="54"/>
        <end position="430"/>
    </location>
</feature>
<feature type="transmembrane region" description="Helical" evidence="6">
    <location>
        <begin position="50"/>
        <end position="68"/>
    </location>
</feature>
<dbReference type="SUPFAM" id="SSF103473">
    <property type="entry name" value="MFS general substrate transporter"/>
    <property type="match status" value="1"/>
</dbReference>
<dbReference type="InterPro" id="IPR020846">
    <property type="entry name" value="MFS_dom"/>
</dbReference>
<evidence type="ECO:0000256" key="6">
    <source>
        <dbReference type="SAM" id="Phobius"/>
    </source>
</evidence>
<dbReference type="OrthoDB" id="6730379at2759"/>
<protein>
    <recommendedName>
        <fullName evidence="7">Major facilitator superfamily (MFS) profile domain-containing protein</fullName>
    </recommendedName>
</protein>
<keyword evidence="4 6" id="KW-1133">Transmembrane helix</keyword>
<dbReference type="Proteomes" id="UP000078561">
    <property type="component" value="Unassembled WGS sequence"/>
</dbReference>
<dbReference type="PROSITE" id="PS50850">
    <property type="entry name" value="MFS"/>
    <property type="match status" value="1"/>
</dbReference>
<dbReference type="STRING" id="4829.A0A163JV62"/>
<dbReference type="InterPro" id="IPR036259">
    <property type="entry name" value="MFS_trans_sf"/>
</dbReference>
<comment type="subcellular location">
    <subcellularLocation>
        <location evidence="1">Membrane</location>
        <topology evidence="1">Multi-pass membrane protein</topology>
    </subcellularLocation>
</comment>
<dbReference type="PANTHER" id="PTHR43791:SF63">
    <property type="entry name" value="HIGH AFFINITY CYSTEINE TRANSPORTER"/>
    <property type="match status" value="1"/>
</dbReference>
<accession>A0A163JV62</accession>
<evidence type="ECO:0000256" key="2">
    <source>
        <dbReference type="ARBA" id="ARBA00022448"/>
    </source>
</evidence>
<feature type="transmembrane region" description="Helical" evidence="6">
    <location>
        <begin position="179"/>
        <end position="200"/>
    </location>
</feature>
<keyword evidence="9" id="KW-1185">Reference proteome</keyword>
<feature type="transmembrane region" description="Helical" evidence="6">
    <location>
        <begin position="377"/>
        <end position="398"/>
    </location>
</feature>
<dbReference type="GO" id="GO:0016020">
    <property type="term" value="C:membrane"/>
    <property type="evidence" value="ECO:0007669"/>
    <property type="project" value="UniProtKB-SubCell"/>
</dbReference>
<dbReference type="OMA" id="WLICLAC"/>
<dbReference type="FunCoup" id="A0A163JV62">
    <property type="interactions" value="99"/>
</dbReference>
<feature type="transmembrane region" description="Helical" evidence="6">
    <location>
        <begin position="120"/>
        <end position="143"/>
    </location>
</feature>
<dbReference type="EMBL" id="LT554245">
    <property type="protein sequence ID" value="SAM03744.1"/>
    <property type="molecule type" value="Genomic_DNA"/>
</dbReference>
<evidence type="ECO:0000259" key="7">
    <source>
        <dbReference type="PROSITE" id="PS50850"/>
    </source>
</evidence>
<reference evidence="8" key="1">
    <citation type="submission" date="2016-04" db="EMBL/GenBank/DDBJ databases">
        <authorList>
            <person name="Evans L.H."/>
            <person name="Alamgir A."/>
            <person name="Owens N."/>
            <person name="Weber N.D."/>
            <person name="Virtaneva K."/>
            <person name="Barbian K."/>
            <person name="Babar A."/>
            <person name="Rosenke K."/>
        </authorList>
    </citation>
    <scope>NUCLEOTIDE SEQUENCE [LARGE SCALE GENOMIC DNA]</scope>
    <source>
        <strain evidence="8">CBS 101.48</strain>
    </source>
</reference>
<dbReference type="AlphaFoldDB" id="A0A163JV62"/>
<gene>
    <name evidence="8" type="primary">ABSGL_09589.1 scaffold 11399</name>
</gene>
<feature type="transmembrane region" description="Helical" evidence="6">
    <location>
        <begin position="149"/>
        <end position="167"/>
    </location>
</feature>
<name>A0A163JV62_ABSGL</name>
<feature type="transmembrane region" description="Helical" evidence="6">
    <location>
        <begin position="313"/>
        <end position="332"/>
    </location>
</feature>
<dbReference type="Pfam" id="PF07690">
    <property type="entry name" value="MFS_1"/>
    <property type="match status" value="1"/>
</dbReference>
<proteinExistence type="predicted"/>
<evidence type="ECO:0000313" key="9">
    <source>
        <dbReference type="Proteomes" id="UP000078561"/>
    </source>
</evidence>
<keyword evidence="5 6" id="KW-0472">Membrane</keyword>
<feature type="transmembrane region" description="Helical" evidence="6">
    <location>
        <begin position="344"/>
        <end position="365"/>
    </location>
</feature>
<evidence type="ECO:0000256" key="3">
    <source>
        <dbReference type="ARBA" id="ARBA00022692"/>
    </source>
</evidence>
<keyword evidence="3 6" id="KW-0812">Transmembrane</keyword>
<dbReference type="InterPro" id="IPR011701">
    <property type="entry name" value="MFS"/>
</dbReference>
<dbReference type="GO" id="GO:0022857">
    <property type="term" value="F:transmembrane transporter activity"/>
    <property type="evidence" value="ECO:0007669"/>
    <property type="project" value="InterPro"/>
</dbReference>
<dbReference type="InParanoid" id="A0A163JV62"/>
<sequence>MTIESKPESDLQHIEHTVLEDDDDPSLEKVDEIHAPAIKSAAEKRYIKKLNWTLLPFVWMIVFIQFADKSSISLSAVLGMLTDTNTSQSQYSLLGSVFYIGFILFQIPNNYLIQRFPIRIYLGTLLILWGISVGCTALCQNFTQLVVCRVLLGVFEAGTYPCLYIILNSLRQEQSACFGFLWMSNGSGTIFAVLISYGVAHLDGAHGIRAWRWVYLVFGVLTLAIGIATLFFLVDSPHSKWLRLTEEEKEIVELRTQDNAVVMERTVKVAHYWESVKEVRFYLVILASFCNNLSNGGLVVFSTPFVATLGFQLLGYYLAWGFNGSYVMLLTIVANNVSGYSKKIWYNAAVMVAYTLGSFVGPLVMLDKEAPIYRTGMIVFVAGNLAVVLSICAMLFLMKRTNKQRIHHAGKTDAHLDLTDRQDTNFIYKL</sequence>
<organism evidence="8">
    <name type="scientific">Absidia glauca</name>
    <name type="common">Pin mould</name>
    <dbReference type="NCBI Taxonomy" id="4829"/>
    <lineage>
        <taxon>Eukaryota</taxon>
        <taxon>Fungi</taxon>
        <taxon>Fungi incertae sedis</taxon>
        <taxon>Mucoromycota</taxon>
        <taxon>Mucoromycotina</taxon>
        <taxon>Mucoromycetes</taxon>
        <taxon>Mucorales</taxon>
        <taxon>Cunninghamellaceae</taxon>
        <taxon>Absidia</taxon>
    </lineage>
</organism>
<evidence type="ECO:0000256" key="1">
    <source>
        <dbReference type="ARBA" id="ARBA00004141"/>
    </source>
</evidence>
<evidence type="ECO:0000313" key="8">
    <source>
        <dbReference type="EMBL" id="SAM03744.1"/>
    </source>
</evidence>
<evidence type="ECO:0000256" key="5">
    <source>
        <dbReference type="ARBA" id="ARBA00023136"/>
    </source>
</evidence>
<dbReference type="Gene3D" id="1.20.1250.20">
    <property type="entry name" value="MFS general substrate transporter like domains"/>
    <property type="match status" value="1"/>
</dbReference>
<feature type="transmembrane region" description="Helical" evidence="6">
    <location>
        <begin position="88"/>
        <end position="108"/>
    </location>
</feature>
<evidence type="ECO:0000256" key="4">
    <source>
        <dbReference type="ARBA" id="ARBA00022989"/>
    </source>
</evidence>
<keyword evidence="2" id="KW-0813">Transport</keyword>